<dbReference type="InterPro" id="IPR014614">
    <property type="entry name" value="KsdD_DH"/>
</dbReference>
<name>A0A2S0MWS5_9BURK</name>
<sequence>MQSQHDVVVVGGGLAGIVTALECLRAGQSVALIDRDTPERFGGLALWAFGGMALVGTPLQARMKIPDTPERALTDWLRFGELGESDVLPRQWAEHYVQHSRSQVHDWLLQEGVTFMPAVNWVERGMHGDGNSVPRYHIVWGTSRELTRRMVAALQAAAATGKGAGRLTLLHGHRVTALEHGAGQVSGAVAVNDDTGAEVRIQAPVVVLAMGGLNGSHHEARANWPNGRPRPSAMLNGAHPYADGKLHHWVADAMQGRITHAGEMWNYAAGFPHPHPHFEGHGLSAIPCKSALWLNHRGERIGPEPLVTGFDTHWLCQRVAAQEKPWTWHLLNWRIAVKEFAISGAEHNQRIRDKQFPAFVKETLLGNHRLVKQMAGESPHFLVDDTLAGLAAKMNALTGTSDVHAGVLQATADRFDANFANAAKLHNDDQIRRILHARQWGPDKLRTCEPAPLQKPGAGPFIAIQMQLITRKSLGGLQTDLQSRVLDGAGQPIGGLYCVGEAAGFGGGGASGKRSLEGTFLPGCILTARAAARSITSGHSPGTRHGV</sequence>
<evidence type="ECO:0000313" key="6">
    <source>
        <dbReference type="Proteomes" id="UP000239326"/>
    </source>
</evidence>
<dbReference type="PANTHER" id="PTHR43260:SF1">
    <property type="entry name" value="KSDD-LIKE STEROID DEHYDROGENASE RV0785"/>
    <property type="match status" value="1"/>
</dbReference>
<evidence type="ECO:0000256" key="1">
    <source>
        <dbReference type="ARBA" id="ARBA00001974"/>
    </source>
</evidence>
<protein>
    <submittedName>
        <fullName evidence="5">FAD-binding dehydrogenase</fullName>
    </submittedName>
</protein>
<accession>A0A2S0MWS5</accession>
<dbReference type="Proteomes" id="UP000239326">
    <property type="component" value="Chromosome"/>
</dbReference>
<dbReference type="RefSeq" id="WP_106445328.1">
    <property type="nucleotide sequence ID" value="NZ_CP027669.1"/>
</dbReference>
<feature type="domain" description="FAD-dependent oxidoreductase 2 FAD-binding" evidence="4">
    <location>
        <begin position="6"/>
        <end position="520"/>
    </location>
</feature>
<dbReference type="SUPFAM" id="SSF51905">
    <property type="entry name" value="FAD/NAD(P)-binding domain"/>
    <property type="match status" value="1"/>
</dbReference>
<keyword evidence="2" id="KW-0285">Flavoprotein</keyword>
<keyword evidence="3" id="KW-0560">Oxidoreductase</keyword>
<dbReference type="AlphaFoldDB" id="A0A2S0MWS5"/>
<reference evidence="5 6" key="1">
    <citation type="submission" date="2018-03" db="EMBL/GenBank/DDBJ databases">
        <title>Genome sequencing of Simplicispira sp.</title>
        <authorList>
            <person name="Kim S.-J."/>
            <person name="Heo J."/>
            <person name="Kwon S.-W."/>
        </authorList>
    </citation>
    <scope>NUCLEOTIDE SEQUENCE [LARGE SCALE GENOMIC DNA]</scope>
    <source>
        <strain evidence="5 6">SC1-8</strain>
    </source>
</reference>
<dbReference type="InterPro" id="IPR003953">
    <property type="entry name" value="FAD-dep_OxRdtase_2_FAD-bd"/>
</dbReference>
<dbReference type="InterPro" id="IPR036188">
    <property type="entry name" value="FAD/NAD-bd_sf"/>
</dbReference>
<dbReference type="Gene3D" id="3.90.700.10">
    <property type="entry name" value="Succinate dehydrogenase/fumarate reductase flavoprotein, catalytic domain"/>
    <property type="match status" value="1"/>
</dbReference>
<evidence type="ECO:0000313" key="5">
    <source>
        <dbReference type="EMBL" id="AVO40335.1"/>
    </source>
</evidence>
<dbReference type="EMBL" id="CP027669">
    <property type="protein sequence ID" value="AVO40335.1"/>
    <property type="molecule type" value="Genomic_DNA"/>
</dbReference>
<dbReference type="KEGG" id="simp:C6571_02730"/>
<evidence type="ECO:0000259" key="4">
    <source>
        <dbReference type="Pfam" id="PF00890"/>
    </source>
</evidence>
<gene>
    <name evidence="5" type="ORF">C6571_02730</name>
</gene>
<evidence type="ECO:0000256" key="2">
    <source>
        <dbReference type="ARBA" id="ARBA00022630"/>
    </source>
</evidence>
<dbReference type="GO" id="GO:0016627">
    <property type="term" value="F:oxidoreductase activity, acting on the CH-CH group of donors"/>
    <property type="evidence" value="ECO:0007669"/>
    <property type="project" value="InterPro"/>
</dbReference>
<organism evidence="5 6">
    <name type="scientific">Simplicispira suum</name>
    <dbReference type="NCBI Taxonomy" id="2109915"/>
    <lineage>
        <taxon>Bacteria</taxon>
        <taxon>Pseudomonadati</taxon>
        <taxon>Pseudomonadota</taxon>
        <taxon>Betaproteobacteria</taxon>
        <taxon>Burkholderiales</taxon>
        <taxon>Comamonadaceae</taxon>
        <taxon>Simplicispira</taxon>
    </lineage>
</organism>
<dbReference type="OrthoDB" id="9813348at2"/>
<dbReference type="Gene3D" id="3.50.50.60">
    <property type="entry name" value="FAD/NAD(P)-binding domain"/>
    <property type="match status" value="1"/>
</dbReference>
<evidence type="ECO:0000256" key="3">
    <source>
        <dbReference type="ARBA" id="ARBA00023002"/>
    </source>
</evidence>
<comment type="cofactor">
    <cofactor evidence="1">
        <name>FAD</name>
        <dbReference type="ChEBI" id="CHEBI:57692"/>
    </cofactor>
</comment>
<proteinExistence type="predicted"/>
<dbReference type="PANTHER" id="PTHR43260">
    <property type="entry name" value="3-KETOSTEROID-DELTA-1-DEHYDROGENASE"/>
    <property type="match status" value="1"/>
</dbReference>
<keyword evidence="6" id="KW-1185">Reference proteome</keyword>
<dbReference type="InterPro" id="IPR027477">
    <property type="entry name" value="Succ_DH/fumarate_Rdtase_cat_sf"/>
</dbReference>
<dbReference type="Pfam" id="PF00890">
    <property type="entry name" value="FAD_binding_2"/>
    <property type="match status" value="1"/>
</dbReference>